<dbReference type="NCBIfam" id="NF001810">
    <property type="entry name" value="PRK00529.1"/>
    <property type="match status" value="1"/>
</dbReference>
<dbReference type="InterPro" id="IPR013185">
    <property type="entry name" value="Transl_elong_KOW-like"/>
</dbReference>
<dbReference type="EMBL" id="PFBF01000038">
    <property type="protein sequence ID" value="PIR86299.1"/>
    <property type="molecule type" value="Genomic_DNA"/>
</dbReference>
<dbReference type="SMART" id="SM00841">
    <property type="entry name" value="Elong-fact-P_C"/>
    <property type="match status" value="1"/>
</dbReference>
<dbReference type="Gene3D" id="2.30.30.30">
    <property type="match status" value="1"/>
</dbReference>
<keyword evidence="3" id="KW-0648">Protein biosynthesis</keyword>
<sequence length="187" mass="21047">MLSYAEITPKRVIIFDGDPYEVIATSGIVKKQRQKPHNTAKMKNLRTGSTVEKTFTQSDKIEEAELETIEMKYLFTNRGESWLSDPKNPSYRKSVSESLMDDQLPYLRENDLVEVLSFEENILGIRIPIKVDLKVVEAPPNVKGNTAQGGVKPVVLETGLTVTVPMFIKDGDVVRVNTDTGEYVERV</sequence>
<evidence type="ECO:0000259" key="2">
    <source>
        <dbReference type="SMART" id="SM00841"/>
    </source>
</evidence>
<dbReference type="SUPFAM" id="SSF50249">
    <property type="entry name" value="Nucleic acid-binding proteins"/>
    <property type="match status" value="1"/>
</dbReference>
<dbReference type="InterPro" id="IPR008991">
    <property type="entry name" value="Translation_prot_SH3-like_sf"/>
</dbReference>
<comment type="caution">
    <text evidence="3">The sequence shown here is derived from an EMBL/GenBank/DDBJ whole genome shotgun (WGS) entry which is preliminary data.</text>
</comment>
<protein>
    <submittedName>
        <fullName evidence="3">Elongation factor P</fullName>
    </submittedName>
</protein>
<proteinExistence type="inferred from homology"/>
<accession>A0A2H0UIS4</accession>
<evidence type="ECO:0000256" key="1">
    <source>
        <dbReference type="ARBA" id="ARBA00009479"/>
    </source>
</evidence>
<evidence type="ECO:0000313" key="4">
    <source>
        <dbReference type="Proteomes" id="UP000230706"/>
    </source>
</evidence>
<dbReference type="CDD" id="cd05794">
    <property type="entry name" value="S1_EF-P_repeat_2"/>
    <property type="match status" value="1"/>
</dbReference>
<dbReference type="GO" id="GO:0043043">
    <property type="term" value="P:peptide biosynthetic process"/>
    <property type="evidence" value="ECO:0007669"/>
    <property type="project" value="InterPro"/>
</dbReference>
<feature type="domain" description="Elongation factor P C-terminal" evidence="2">
    <location>
        <begin position="131"/>
        <end position="186"/>
    </location>
</feature>
<dbReference type="Pfam" id="PF09285">
    <property type="entry name" value="Elong-fact-P_C"/>
    <property type="match status" value="1"/>
</dbReference>
<dbReference type="InterPro" id="IPR012340">
    <property type="entry name" value="NA-bd_OB-fold"/>
</dbReference>
<gene>
    <name evidence="3" type="ORF">COU13_01715</name>
</gene>
<dbReference type="PROSITE" id="PS01275">
    <property type="entry name" value="EFP"/>
    <property type="match status" value="1"/>
</dbReference>
<dbReference type="FunFam" id="2.40.50.140:FF:000004">
    <property type="entry name" value="Elongation factor P"/>
    <property type="match status" value="1"/>
</dbReference>
<dbReference type="SUPFAM" id="SSF50104">
    <property type="entry name" value="Translation proteins SH3-like domain"/>
    <property type="match status" value="1"/>
</dbReference>
<dbReference type="InterPro" id="IPR020599">
    <property type="entry name" value="Transl_elong_fac_P/YeiP"/>
</dbReference>
<dbReference type="PANTHER" id="PTHR30053">
    <property type="entry name" value="ELONGATION FACTOR P"/>
    <property type="match status" value="1"/>
</dbReference>
<dbReference type="InterPro" id="IPR015365">
    <property type="entry name" value="Elong-fact-P_C"/>
</dbReference>
<name>A0A2H0UIS4_9BACT</name>
<dbReference type="PANTHER" id="PTHR30053:SF14">
    <property type="entry name" value="TRANSLATION ELONGATION FACTOR KOW-LIKE DOMAIN-CONTAINING PROTEIN"/>
    <property type="match status" value="1"/>
</dbReference>
<dbReference type="InterPro" id="IPR013852">
    <property type="entry name" value="Transl_elong_P/YeiP_CS"/>
</dbReference>
<dbReference type="Proteomes" id="UP000230706">
    <property type="component" value="Unassembled WGS sequence"/>
</dbReference>
<keyword evidence="3" id="KW-0251">Elongation factor</keyword>
<evidence type="ECO:0000313" key="3">
    <source>
        <dbReference type="EMBL" id="PIR86299.1"/>
    </source>
</evidence>
<organism evidence="3 4">
    <name type="scientific">Candidatus Kaiserbacteria bacterium CG10_big_fil_rev_8_21_14_0_10_43_70</name>
    <dbReference type="NCBI Taxonomy" id="1974605"/>
    <lineage>
        <taxon>Bacteria</taxon>
        <taxon>Candidatus Kaiseribacteriota</taxon>
    </lineage>
</organism>
<dbReference type="Pfam" id="PF08207">
    <property type="entry name" value="EFP_N"/>
    <property type="match status" value="1"/>
</dbReference>
<dbReference type="Gene3D" id="2.40.50.140">
    <property type="entry name" value="Nucleic acid-binding proteins"/>
    <property type="match status" value="2"/>
</dbReference>
<reference evidence="4" key="1">
    <citation type="submission" date="2017-09" db="EMBL/GenBank/DDBJ databases">
        <title>Depth-based differentiation of microbial function through sediment-hosted aquifers and enrichment of novel symbionts in the deep terrestrial subsurface.</title>
        <authorList>
            <person name="Probst A.J."/>
            <person name="Ladd B."/>
            <person name="Jarett J.K."/>
            <person name="Geller-Mcgrath D.E."/>
            <person name="Sieber C.M.K."/>
            <person name="Emerson J.B."/>
            <person name="Anantharaman K."/>
            <person name="Thomas B.C."/>
            <person name="Malmstrom R."/>
            <person name="Stieglmeier M."/>
            <person name="Klingl A."/>
            <person name="Woyke T."/>
            <person name="Ryan C.M."/>
            <person name="Banfield J.F."/>
        </authorList>
    </citation>
    <scope>NUCLEOTIDE SEQUENCE [LARGE SCALE GENOMIC DNA]</scope>
</reference>
<dbReference type="GO" id="GO:0005829">
    <property type="term" value="C:cytosol"/>
    <property type="evidence" value="ECO:0007669"/>
    <property type="project" value="UniProtKB-ARBA"/>
</dbReference>
<comment type="similarity">
    <text evidence="1">Belongs to the elongation factor P family.</text>
</comment>
<dbReference type="PIRSF" id="PIRSF005901">
    <property type="entry name" value="EF-P"/>
    <property type="match status" value="1"/>
</dbReference>
<dbReference type="GO" id="GO:0003746">
    <property type="term" value="F:translation elongation factor activity"/>
    <property type="evidence" value="ECO:0007669"/>
    <property type="project" value="UniProtKB-KW"/>
</dbReference>
<dbReference type="InterPro" id="IPR014722">
    <property type="entry name" value="Rib_uL2_dom2"/>
</dbReference>
<dbReference type="AlphaFoldDB" id="A0A2H0UIS4"/>